<dbReference type="EMBL" id="BAABGP010000007">
    <property type="protein sequence ID" value="GAA4481316.1"/>
    <property type="molecule type" value="Genomic_DNA"/>
</dbReference>
<dbReference type="Proteomes" id="UP001500731">
    <property type="component" value="Unassembled WGS sequence"/>
</dbReference>
<reference evidence="2" key="1">
    <citation type="journal article" date="2019" name="Int. J. Syst. Evol. Microbiol.">
        <title>The Global Catalogue of Microorganisms (GCM) 10K type strain sequencing project: providing services to taxonomists for standard genome sequencing and annotation.</title>
        <authorList>
            <consortium name="The Broad Institute Genomics Platform"/>
            <consortium name="The Broad Institute Genome Sequencing Center for Infectious Disease"/>
            <person name="Wu L."/>
            <person name="Ma J."/>
        </authorList>
    </citation>
    <scope>NUCLEOTIDE SEQUENCE [LARGE SCALE GENOMIC DNA]</scope>
    <source>
        <strain evidence="2">JCM 17839</strain>
    </source>
</reference>
<comment type="caution">
    <text evidence="1">The sequence shown here is derived from an EMBL/GenBank/DDBJ whole genome shotgun (WGS) entry which is preliminary data.</text>
</comment>
<name>A0ABP8P386_9MICO</name>
<accession>A0ABP8P386</accession>
<sequence length="403" mass="44744">MNNKPTPQPELGAPLKRILSGKVPVYIIHRGAQFQNRIPEVFTGLAASSGTALGLGTVAKMQSMAPKSLSEYLGGVGVPLRIADPELFRRADSGWDGFDTTRERKRALPWRFYDNVPTKPDRTWIGTVIQSQYDSGATVALSATGWVDATKANIQLANAMAFVNASRQVVQNDPMFVNLTLDYRWLTDKELRGMLLQEIVESSEKHWYLRFWWPIITVRYGQLLDPDVLRGYRILARTAALEGKRLYLPNSGLTGWIATSLGATGFSTGTSWPDQAFARQRPMGGRKGQKPPPHTPRMFDRSILHTVDHTVFERLLSQSGHRPFPTSFSSEIAATGHTKELAGLHYLESAGNLQAKLAGKDPTITVEKAVRRGTRFLDSLDPLDKPTGGNSPVHLNEWTQLLN</sequence>
<keyword evidence="2" id="KW-1185">Reference proteome</keyword>
<dbReference type="RefSeq" id="WP_345184907.1">
    <property type="nucleotide sequence ID" value="NZ_BAABGP010000007.1"/>
</dbReference>
<gene>
    <name evidence="1" type="ORF">GCM10023171_09600</name>
</gene>
<proteinExistence type="predicted"/>
<organism evidence="1 2">
    <name type="scientific">Microbacterium panaciterrae</name>
    <dbReference type="NCBI Taxonomy" id="985759"/>
    <lineage>
        <taxon>Bacteria</taxon>
        <taxon>Bacillati</taxon>
        <taxon>Actinomycetota</taxon>
        <taxon>Actinomycetes</taxon>
        <taxon>Micrococcales</taxon>
        <taxon>Microbacteriaceae</taxon>
        <taxon>Microbacterium</taxon>
    </lineage>
</organism>
<protein>
    <submittedName>
        <fullName evidence="1">Uncharacterized protein</fullName>
    </submittedName>
</protein>
<evidence type="ECO:0000313" key="2">
    <source>
        <dbReference type="Proteomes" id="UP001500731"/>
    </source>
</evidence>
<evidence type="ECO:0000313" key="1">
    <source>
        <dbReference type="EMBL" id="GAA4481316.1"/>
    </source>
</evidence>